<feature type="compositionally biased region" description="Low complexity" evidence="1">
    <location>
        <begin position="15"/>
        <end position="38"/>
    </location>
</feature>
<accession>A0A943Y6E5</accession>
<sequence>MSTPPPNIPNDQPRKPQQQGQPQSPAPNPQQEQQQGQPQPAPSKYNAQHPGAQYPGAPRPNAVRPGGNPGKPPIDPLQRQRILLRTALALVASALLIFGASSFVLSPMPYFLGLFLFALVGLGLNIWAIVRTASARGPWIFYVAASLSILYSLMTVVGGIGLAIMPGMQEYRECRTAALTSTDMYTCDQMFQNSMDQFAGTGEPKNSGGTAVASASSR</sequence>
<gene>
    <name evidence="3" type="ORF">KH265_07540</name>
</gene>
<keyword evidence="2" id="KW-1133">Transmembrane helix</keyword>
<name>A0A943Y6E5_9MICC</name>
<dbReference type="AlphaFoldDB" id="A0A943Y6E5"/>
<feature type="transmembrane region" description="Helical" evidence="2">
    <location>
        <begin position="139"/>
        <end position="165"/>
    </location>
</feature>
<keyword evidence="2" id="KW-0812">Transmembrane</keyword>
<feature type="region of interest" description="Disordered" evidence="1">
    <location>
        <begin position="1"/>
        <end position="76"/>
    </location>
</feature>
<dbReference type="SUPFAM" id="SSF81995">
    <property type="entry name" value="beta-sandwich domain of Sec23/24"/>
    <property type="match status" value="1"/>
</dbReference>
<protein>
    <submittedName>
        <fullName evidence="3">4-hydroxyphenylpyruvate dioxygenase</fullName>
    </submittedName>
</protein>
<dbReference type="GO" id="GO:0051213">
    <property type="term" value="F:dioxygenase activity"/>
    <property type="evidence" value="ECO:0007669"/>
    <property type="project" value="UniProtKB-KW"/>
</dbReference>
<feature type="transmembrane region" description="Helical" evidence="2">
    <location>
        <begin position="82"/>
        <end position="104"/>
    </location>
</feature>
<keyword evidence="3" id="KW-0223">Dioxygenase</keyword>
<proteinExistence type="predicted"/>
<feature type="transmembrane region" description="Helical" evidence="2">
    <location>
        <begin position="110"/>
        <end position="130"/>
    </location>
</feature>
<comment type="caution">
    <text evidence="3">The sequence shown here is derived from an EMBL/GenBank/DDBJ whole genome shotgun (WGS) entry which is preliminary data.</text>
</comment>
<dbReference type="EMBL" id="JAGZXI010000011">
    <property type="protein sequence ID" value="MBS6635483.1"/>
    <property type="molecule type" value="Genomic_DNA"/>
</dbReference>
<evidence type="ECO:0000256" key="1">
    <source>
        <dbReference type="SAM" id="MobiDB-lite"/>
    </source>
</evidence>
<keyword evidence="3" id="KW-0560">Oxidoreductase</keyword>
<reference evidence="3" key="1">
    <citation type="submission" date="2021-02" db="EMBL/GenBank/DDBJ databases">
        <title>Infant gut strain persistence is associated with maternal origin, phylogeny, and functional potential including surface adhesion and iron acquisition.</title>
        <authorList>
            <person name="Lou Y.C."/>
        </authorList>
    </citation>
    <scope>NUCLEOTIDE SEQUENCE</scope>
    <source>
        <strain evidence="3">L1_008_092G1_dasL1_008_092G1_concoct_16</strain>
    </source>
</reference>
<evidence type="ECO:0000313" key="4">
    <source>
        <dbReference type="Proteomes" id="UP000739069"/>
    </source>
</evidence>
<dbReference type="RefSeq" id="WP_303953470.1">
    <property type="nucleotide sequence ID" value="NZ_JAGZXI010000011.1"/>
</dbReference>
<organism evidence="3 4">
    <name type="scientific">Rothia mucilaginosa</name>
    <dbReference type="NCBI Taxonomy" id="43675"/>
    <lineage>
        <taxon>Bacteria</taxon>
        <taxon>Bacillati</taxon>
        <taxon>Actinomycetota</taxon>
        <taxon>Actinomycetes</taxon>
        <taxon>Micrococcales</taxon>
        <taxon>Micrococcaceae</taxon>
        <taxon>Rothia</taxon>
    </lineage>
</organism>
<evidence type="ECO:0000313" key="3">
    <source>
        <dbReference type="EMBL" id="MBS6635483.1"/>
    </source>
</evidence>
<evidence type="ECO:0000256" key="2">
    <source>
        <dbReference type="SAM" id="Phobius"/>
    </source>
</evidence>
<dbReference type="Proteomes" id="UP000739069">
    <property type="component" value="Unassembled WGS sequence"/>
</dbReference>
<keyword evidence="2" id="KW-0472">Membrane</keyword>